<organism evidence="2 3">
    <name type="scientific">Paenibacillus amylolyticus</name>
    <dbReference type="NCBI Taxonomy" id="1451"/>
    <lineage>
        <taxon>Bacteria</taxon>
        <taxon>Bacillati</taxon>
        <taxon>Bacillota</taxon>
        <taxon>Bacilli</taxon>
        <taxon>Bacillales</taxon>
        <taxon>Paenibacillaceae</taxon>
        <taxon>Paenibacillus</taxon>
    </lineage>
</organism>
<sequence length="253" mass="27919">MFLLMNRRRVNDMRKKIMFSVLTTVAVMSGVLGSAYAAGMIKLNVNGTQLQTDVAPKMVNNRVMVPLSSVSKALGASVAWNDKTQTVSIDTTGIPYENVWDENMKDIGPFGLAGINNTVQVFMAGMDTGIEDLLEKSTLNMDVDRLKQVHFSMGPTMLSTKILDMKTLKKNGQTPEYSVRVGIQAGGDELRVEYWDLTVRLAPYVDNGTTVSTGGKMDYVVTKREVVKTVPVSVQRVFSGFMLEESKWTEPSS</sequence>
<dbReference type="SUPFAM" id="SSF55383">
    <property type="entry name" value="Copper amine oxidase, domain N"/>
    <property type="match status" value="1"/>
</dbReference>
<protein>
    <submittedName>
        <fullName evidence="2">Copper amine oxidase N-terminal domain-containing protein</fullName>
    </submittedName>
</protein>
<dbReference type="Pfam" id="PF07833">
    <property type="entry name" value="Cu_amine_oxidN1"/>
    <property type="match status" value="1"/>
</dbReference>
<dbReference type="Gene3D" id="3.30.457.10">
    <property type="entry name" value="Copper amine oxidase-like, N-terminal domain"/>
    <property type="match status" value="1"/>
</dbReference>
<dbReference type="AlphaFoldDB" id="A0A5M9WW57"/>
<gene>
    <name evidence="2" type="ORF">EC604_17850</name>
</gene>
<accession>A0A5M9WW57</accession>
<dbReference type="InterPro" id="IPR012854">
    <property type="entry name" value="Cu_amine_oxidase-like_N"/>
</dbReference>
<dbReference type="InterPro" id="IPR036582">
    <property type="entry name" value="Mao_N_sf"/>
</dbReference>
<feature type="domain" description="Copper amine oxidase-like N-terminal" evidence="1">
    <location>
        <begin position="44"/>
        <end position="89"/>
    </location>
</feature>
<dbReference type="Proteomes" id="UP000323664">
    <property type="component" value="Unassembled WGS sequence"/>
</dbReference>
<evidence type="ECO:0000259" key="1">
    <source>
        <dbReference type="Pfam" id="PF07833"/>
    </source>
</evidence>
<reference evidence="2 3" key="1">
    <citation type="journal article" date="2019" name="J. Ind. Microbiol. Biotechnol.">
        <title>Paenibacillus amylolyticus 27C64 has a diverse set of carbohydrate-active enzymes and complete pectin deconstruction system.</title>
        <authorList>
            <person name="Keggi C."/>
            <person name="Doran-Peterson J."/>
        </authorList>
    </citation>
    <scope>NUCLEOTIDE SEQUENCE [LARGE SCALE GENOMIC DNA]</scope>
    <source>
        <strain evidence="2 3">27C64</strain>
    </source>
</reference>
<comment type="caution">
    <text evidence="2">The sequence shown here is derived from an EMBL/GenBank/DDBJ whole genome shotgun (WGS) entry which is preliminary data.</text>
</comment>
<name>A0A5M9WW57_PAEAM</name>
<dbReference type="EMBL" id="RIAS01000010">
    <property type="protein sequence ID" value="KAA8785698.1"/>
    <property type="molecule type" value="Genomic_DNA"/>
</dbReference>
<evidence type="ECO:0000313" key="2">
    <source>
        <dbReference type="EMBL" id="KAA8785698.1"/>
    </source>
</evidence>
<proteinExistence type="predicted"/>
<evidence type="ECO:0000313" key="3">
    <source>
        <dbReference type="Proteomes" id="UP000323664"/>
    </source>
</evidence>